<dbReference type="EMBL" id="KN824847">
    <property type="protein sequence ID" value="KIK99885.1"/>
    <property type="molecule type" value="Genomic_DNA"/>
</dbReference>
<reference evidence="2" key="2">
    <citation type="submission" date="2015-01" db="EMBL/GenBank/DDBJ databases">
        <title>Evolutionary Origins and Diversification of the Mycorrhizal Mutualists.</title>
        <authorList>
            <consortium name="DOE Joint Genome Institute"/>
            <consortium name="Mycorrhizal Genomics Consortium"/>
            <person name="Kohler A."/>
            <person name="Kuo A."/>
            <person name="Nagy L.G."/>
            <person name="Floudas D."/>
            <person name="Copeland A."/>
            <person name="Barry K.W."/>
            <person name="Cichocki N."/>
            <person name="Veneault-Fourrey C."/>
            <person name="LaButti K."/>
            <person name="Lindquist E.A."/>
            <person name="Lipzen A."/>
            <person name="Lundell T."/>
            <person name="Morin E."/>
            <person name="Murat C."/>
            <person name="Riley R."/>
            <person name="Ohm R."/>
            <person name="Sun H."/>
            <person name="Tunlid A."/>
            <person name="Henrissat B."/>
            <person name="Grigoriev I.V."/>
            <person name="Hibbett D.S."/>
            <person name="Martin F."/>
        </authorList>
    </citation>
    <scope>NUCLEOTIDE SEQUENCE [LARGE SCALE GENOMIC DNA]</scope>
    <source>
        <strain evidence="2">Ve08.2h10</strain>
    </source>
</reference>
<proteinExistence type="predicted"/>
<gene>
    <name evidence="1" type="ORF">PAXRUDRAFT_414040</name>
</gene>
<organism evidence="1 2">
    <name type="scientific">Paxillus rubicundulus Ve08.2h10</name>
    <dbReference type="NCBI Taxonomy" id="930991"/>
    <lineage>
        <taxon>Eukaryota</taxon>
        <taxon>Fungi</taxon>
        <taxon>Dikarya</taxon>
        <taxon>Basidiomycota</taxon>
        <taxon>Agaricomycotina</taxon>
        <taxon>Agaricomycetes</taxon>
        <taxon>Agaricomycetidae</taxon>
        <taxon>Boletales</taxon>
        <taxon>Paxilineae</taxon>
        <taxon>Paxillaceae</taxon>
        <taxon>Paxillus</taxon>
    </lineage>
</organism>
<accession>A0A0D0ECS6</accession>
<keyword evidence="2" id="KW-1185">Reference proteome</keyword>
<sequence>MSTLQHPRYTTPSSSTTRFCTRAQRVTDNKYITFALHCTDRKLIIDADENMDIILSQ</sequence>
<dbReference type="InParanoid" id="A0A0D0ECS6"/>
<protein>
    <submittedName>
        <fullName evidence="1">Uncharacterized protein</fullName>
    </submittedName>
</protein>
<name>A0A0D0ECS6_9AGAM</name>
<dbReference type="AlphaFoldDB" id="A0A0D0ECS6"/>
<dbReference type="HOGENOM" id="CLU_2997094_0_0_1"/>
<dbReference type="Proteomes" id="UP000054538">
    <property type="component" value="Unassembled WGS sequence"/>
</dbReference>
<evidence type="ECO:0000313" key="1">
    <source>
        <dbReference type="EMBL" id="KIK99885.1"/>
    </source>
</evidence>
<reference evidence="1 2" key="1">
    <citation type="submission" date="2014-04" db="EMBL/GenBank/DDBJ databases">
        <authorList>
            <consortium name="DOE Joint Genome Institute"/>
            <person name="Kuo A."/>
            <person name="Kohler A."/>
            <person name="Jargeat P."/>
            <person name="Nagy L.G."/>
            <person name="Floudas D."/>
            <person name="Copeland A."/>
            <person name="Barry K.W."/>
            <person name="Cichocki N."/>
            <person name="Veneault-Fourrey C."/>
            <person name="LaButti K."/>
            <person name="Lindquist E.A."/>
            <person name="Lipzen A."/>
            <person name="Lundell T."/>
            <person name="Morin E."/>
            <person name="Murat C."/>
            <person name="Sun H."/>
            <person name="Tunlid A."/>
            <person name="Henrissat B."/>
            <person name="Grigoriev I.V."/>
            <person name="Hibbett D.S."/>
            <person name="Martin F."/>
            <person name="Nordberg H.P."/>
            <person name="Cantor M.N."/>
            <person name="Hua S.X."/>
        </authorList>
    </citation>
    <scope>NUCLEOTIDE SEQUENCE [LARGE SCALE GENOMIC DNA]</scope>
    <source>
        <strain evidence="1 2">Ve08.2h10</strain>
    </source>
</reference>
<evidence type="ECO:0000313" key="2">
    <source>
        <dbReference type="Proteomes" id="UP000054538"/>
    </source>
</evidence>